<evidence type="ECO:0000259" key="1">
    <source>
        <dbReference type="Pfam" id="PF01609"/>
    </source>
</evidence>
<protein>
    <submittedName>
        <fullName evidence="2">Transposase</fullName>
    </submittedName>
</protein>
<accession>A0AB33A305</accession>
<proteinExistence type="predicted"/>
<organism evidence="2 3">
    <name type="scientific">Alteromonas macleodii (strain English Channel 673)</name>
    <dbReference type="NCBI Taxonomy" id="1004788"/>
    <lineage>
        <taxon>Bacteria</taxon>
        <taxon>Pseudomonadati</taxon>
        <taxon>Pseudomonadota</taxon>
        <taxon>Gammaproteobacteria</taxon>
        <taxon>Alteromonadales</taxon>
        <taxon>Alteromonadaceae</taxon>
        <taxon>Alteromonas/Salinimonas group</taxon>
        <taxon>Alteromonas</taxon>
    </lineage>
</organism>
<dbReference type="GO" id="GO:0003677">
    <property type="term" value="F:DNA binding"/>
    <property type="evidence" value="ECO:0007669"/>
    <property type="project" value="InterPro"/>
</dbReference>
<dbReference type="KEGG" id="amg:AMEC673_17095"/>
<dbReference type="Pfam" id="PF01609">
    <property type="entry name" value="DDE_Tnp_1"/>
    <property type="match status" value="1"/>
</dbReference>
<dbReference type="InterPro" id="IPR002559">
    <property type="entry name" value="Transposase_11"/>
</dbReference>
<dbReference type="PANTHER" id="PTHR30298:SF0">
    <property type="entry name" value="PROTEIN YBFL-RELATED"/>
    <property type="match status" value="1"/>
</dbReference>
<dbReference type="GO" id="GO:0004803">
    <property type="term" value="F:transposase activity"/>
    <property type="evidence" value="ECO:0007669"/>
    <property type="project" value="InterPro"/>
</dbReference>
<feature type="domain" description="Transposase IS4-like" evidence="1">
    <location>
        <begin position="10"/>
        <end position="240"/>
    </location>
</feature>
<gene>
    <name evidence="2" type="ordered locus">AMEC673_17095</name>
</gene>
<dbReference type="InterPro" id="IPR051698">
    <property type="entry name" value="Transposase_11-like"/>
</dbReference>
<dbReference type="EMBL" id="CP003844">
    <property type="protein sequence ID" value="AFT76101.1"/>
    <property type="molecule type" value="Genomic_DNA"/>
</dbReference>
<dbReference type="GO" id="GO:0006313">
    <property type="term" value="P:DNA transposition"/>
    <property type="evidence" value="ECO:0007669"/>
    <property type="project" value="InterPro"/>
</dbReference>
<dbReference type="AlphaFoldDB" id="A0AB33A305"/>
<name>A0AB33A305_ALTME</name>
<reference evidence="3" key="1">
    <citation type="journal article" date="2012" name="Sci. Rep.">
        <title>Genomes of surface isolates of Alteromonas macleodii: the life of a widespread marine opportunistic copiotroph.</title>
        <authorList>
            <person name="Lopez-Perez M."/>
            <person name="Gonzaga A."/>
            <person name="Martin-Cuadrado A.B."/>
            <person name="Onyshchenko O."/>
            <person name="Ghavidel A."/>
            <person name="Ghai R."/>
            <person name="Rodriguez-Valera F."/>
        </authorList>
    </citation>
    <scope>NUCLEOTIDE SEQUENCE [LARGE SCALE GENOMIC DNA]</scope>
    <source>
        <strain evidence="3">English Channel 673</strain>
    </source>
</reference>
<dbReference type="InterPro" id="IPR047647">
    <property type="entry name" value="ISAs1_transpos"/>
</dbReference>
<sequence>MQQTEILTQGQVIAVDGKTLKSSYDRTDRRTAIHMVNAYATANGVVLGQYKTDAKSNEITAVPALLQLLDIKGCLVSLDAMGCQTSIAQTIIDKEADYLLTVKANQRGLYTGLQEAFSQTTADKLTHVEQGHGRREYREYQVLPASGFTTEHSSWPKLTTLGMAVHYRVDKQGKQSLESRYYICSKTLSAEHFASAVRNHWGIENKVHWLLDVAMHEDACQIHRGDAAQNLACIRQVALNQLKREKTKKASIRRKQRIAAMDTAYLEKVITA</sequence>
<dbReference type="NCBIfam" id="NF033564">
    <property type="entry name" value="transpos_ISAs1"/>
    <property type="match status" value="1"/>
</dbReference>
<evidence type="ECO:0000313" key="3">
    <source>
        <dbReference type="Proteomes" id="UP000006296"/>
    </source>
</evidence>
<dbReference type="PANTHER" id="PTHR30298">
    <property type="entry name" value="H REPEAT-ASSOCIATED PREDICTED TRANSPOSASE"/>
    <property type="match status" value="1"/>
</dbReference>
<dbReference type="Proteomes" id="UP000006296">
    <property type="component" value="Chromosome"/>
</dbReference>
<evidence type="ECO:0000313" key="2">
    <source>
        <dbReference type="EMBL" id="AFT76101.1"/>
    </source>
</evidence>